<dbReference type="Pfam" id="PF00005">
    <property type="entry name" value="ABC_tran"/>
    <property type="match status" value="2"/>
</dbReference>
<evidence type="ECO:0000313" key="6">
    <source>
        <dbReference type="Proteomes" id="UP001175001"/>
    </source>
</evidence>
<keyword evidence="6" id="KW-1185">Reference proteome</keyword>
<feature type="compositionally biased region" description="Acidic residues" evidence="3">
    <location>
        <begin position="855"/>
        <end position="879"/>
    </location>
</feature>
<evidence type="ECO:0000256" key="2">
    <source>
        <dbReference type="ARBA" id="ARBA00022840"/>
    </source>
</evidence>
<feature type="compositionally biased region" description="Basic residues" evidence="3">
    <location>
        <begin position="833"/>
        <end position="849"/>
    </location>
</feature>
<accession>A0AA39XQ98</accession>
<dbReference type="GO" id="GO:0016887">
    <property type="term" value="F:ATP hydrolysis activity"/>
    <property type="evidence" value="ECO:0007669"/>
    <property type="project" value="InterPro"/>
</dbReference>
<evidence type="ECO:0000256" key="1">
    <source>
        <dbReference type="ARBA" id="ARBA00022741"/>
    </source>
</evidence>
<dbReference type="PANTHER" id="PTHR43514:SF4">
    <property type="entry name" value="ABC TRANSPORTER I FAMILY MEMBER 10"/>
    <property type="match status" value="1"/>
</dbReference>
<keyword evidence="2 5" id="KW-0067">ATP-binding</keyword>
<dbReference type="Gene3D" id="3.40.50.300">
    <property type="entry name" value="P-loop containing nucleotide triphosphate hydrolases"/>
    <property type="match status" value="2"/>
</dbReference>
<organism evidence="5 6">
    <name type="scientific">Lasiodiplodia hormozganensis</name>
    <dbReference type="NCBI Taxonomy" id="869390"/>
    <lineage>
        <taxon>Eukaryota</taxon>
        <taxon>Fungi</taxon>
        <taxon>Dikarya</taxon>
        <taxon>Ascomycota</taxon>
        <taxon>Pezizomycotina</taxon>
        <taxon>Dothideomycetes</taxon>
        <taxon>Dothideomycetes incertae sedis</taxon>
        <taxon>Botryosphaeriales</taxon>
        <taxon>Botryosphaeriaceae</taxon>
        <taxon>Lasiodiplodia</taxon>
    </lineage>
</organism>
<dbReference type="SMART" id="SM00382">
    <property type="entry name" value="AAA"/>
    <property type="match status" value="1"/>
</dbReference>
<evidence type="ECO:0000259" key="4">
    <source>
        <dbReference type="PROSITE" id="PS50893"/>
    </source>
</evidence>
<feature type="domain" description="ABC transporter" evidence="4">
    <location>
        <begin position="414"/>
        <end position="711"/>
    </location>
</feature>
<feature type="domain" description="ABC transporter" evidence="4">
    <location>
        <begin position="75"/>
        <end position="309"/>
    </location>
</feature>
<feature type="compositionally biased region" description="Basic residues" evidence="3">
    <location>
        <begin position="884"/>
        <end position="893"/>
    </location>
</feature>
<name>A0AA39XQ98_9PEZI</name>
<feature type="region of interest" description="Disordered" evidence="3">
    <location>
        <begin position="823"/>
        <end position="906"/>
    </location>
</feature>
<dbReference type="InterPro" id="IPR050334">
    <property type="entry name" value="Molybdenum_import_ModC"/>
</dbReference>
<dbReference type="PROSITE" id="PS50893">
    <property type="entry name" value="ABC_TRANSPORTER_2"/>
    <property type="match status" value="2"/>
</dbReference>
<feature type="compositionally biased region" description="Basic and acidic residues" evidence="3">
    <location>
        <begin position="823"/>
        <end position="832"/>
    </location>
</feature>
<sequence>MRFLSPRARRVSPTILRRYATSAQPPLIRIDNATFYRNHPDSHIASDESPNPPLYPNLNFALPSHSEPNQHWAVLSSSSANRTAFLQILRGQYLSLPPTARSYPYLQTAEIAQKDARLRNPHHAIQYVGFDAERGGLPGGASTKGAYMSARYESMREVTDWSVRDYLLGNTELNADEALALKPPEEMVEQVMRDLNLEALQGMPVSHLSNGQTRRARIAKALLQRPELLLLDGPFMGLDPHSLQYLSGLLQRLADAQQPRLLLSLRPQDFIPEWITNFLVVGHKPKVSVMGDRSQVFEFLRDHYLKTDETDIEFRNAFTQMAEKENGLDIKYTGKHLVDILDREDTDEMLALYDIARKMESKGDFDQFSKDPEKCEKMRKNLRRPKHTYLEAITRDGIPFTDNDELPSLGDPVVQMEGVKIKYNDSKIPVLGDWKGGLTWEVRRGQRWGVFGPNGSGKTTLLSLITSDHPQTYSAPVKLFGRSRLPTPGEPGISIFEIQSKIGHSSPEVHTYFPKHLTVRRVLESAWADTPISKPRLGYSEDGKVDACLRWFRAELCPDQDDTLDQRAEAYYSARKLATKDDTAGRYLEITETSLRDEEALLNPSIDWADKVRFGELTFSAQRVALFLRAIIKSPDLVVLDEAFSGMDEMARDKCMLFLNHGETMILRHVHREKPRLRRQGASAHESAMKQLRRVRVRGLSPQQALVVVAHARDEVPNCVREYITLPESGTGKKKPLIGRIDGPISVDHRRWGEIWGMPQGSGRPRKVSEEEQLARDALYGPVSPLEVYSKSLNVMTGAMGIPGCAKSAVTRWENARKLMNEEERKADDERIKKRKAPKLKIGRPKVRGVKGEDGEGVEEVEEKEEEVEGKADEEEVDGEDKKKTVKKAKKTKKTDEKEEDAKEKK</sequence>
<dbReference type="Proteomes" id="UP001175001">
    <property type="component" value="Unassembled WGS sequence"/>
</dbReference>
<evidence type="ECO:0000313" key="5">
    <source>
        <dbReference type="EMBL" id="KAK0638234.1"/>
    </source>
</evidence>
<dbReference type="EMBL" id="JAUJDW010000099">
    <property type="protein sequence ID" value="KAK0638234.1"/>
    <property type="molecule type" value="Genomic_DNA"/>
</dbReference>
<comment type="caution">
    <text evidence="5">The sequence shown here is derived from an EMBL/GenBank/DDBJ whole genome shotgun (WGS) entry which is preliminary data.</text>
</comment>
<dbReference type="GO" id="GO:0005524">
    <property type="term" value="F:ATP binding"/>
    <property type="evidence" value="ECO:0007669"/>
    <property type="project" value="UniProtKB-KW"/>
</dbReference>
<protein>
    <submittedName>
        <fullName evidence="5">ABC transporter ATP-binding protein</fullName>
    </submittedName>
</protein>
<dbReference type="AlphaFoldDB" id="A0AA39XQ98"/>
<proteinExistence type="predicted"/>
<feature type="compositionally biased region" description="Basic and acidic residues" evidence="3">
    <location>
        <begin position="894"/>
        <end position="906"/>
    </location>
</feature>
<dbReference type="InterPro" id="IPR003439">
    <property type="entry name" value="ABC_transporter-like_ATP-bd"/>
</dbReference>
<gene>
    <name evidence="5" type="primary">SPAC323.04</name>
    <name evidence="5" type="ORF">DIS24_g10047</name>
</gene>
<dbReference type="PANTHER" id="PTHR43514">
    <property type="entry name" value="ABC TRANSPORTER I FAMILY MEMBER 10"/>
    <property type="match status" value="1"/>
</dbReference>
<dbReference type="SUPFAM" id="SSF52540">
    <property type="entry name" value="P-loop containing nucleoside triphosphate hydrolases"/>
    <property type="match status" value="2"/>
</dbReference>
<reference evidence="5" key="1">
    <citation type="submission" date="2023-06" db="EMBL/GenBank/DDBJ databases">
        <title>Multi-omics analyses reveal the molecular pathogenesis toolkit of Lasiodiplodia hormozganensis, a cross-kingdom pathogen.</title>
        <authorList>
            <person name="Felix C."/>
            <person name="Meneses R."/>
            <person name="Goncalves M.F.M."/>
            <person name="Tilleman L."/>
            <person name="Duarte A.S."/>
            <person name="Jorrin-Novo J.V."/>
            <person name="Van De Peer Y."/>
            <person name="Deforce D."/>
            <person name="Van Nieuwerburgh F."/>
            <person name="Esteves A.C."/>
            <person name="Alves A."/>
        </authorList>
    </citation>
    <scope>NUCLEOTIDE SEQUENCE</scope>
    <source>
        <strain evidence="5">CBS 339.90</strain>
    </source>
</reference>
<dbReference type="InterPro" id="IPR003593">
    <property type="entry name" value="AAA+_ATPase"/>
</dbReference>
<evidence type="ECO:0000256" key="3">
    <source>
        <dbReference type="SAM" id="MobiDB-lite"/>
    </source>
</evidence>
<dbReference type="GO" id="GO:0005739">
    <property type="term" value="C:mitochondrion"/>
    <property type="evidence" value="ECO:0007669"/>
    <property type="project" value="TreeGrafter"/>
</dbReference>
<dbReference type="InterPro" id="IPR027417">
    <property type="entry name" value="P-loop_NTPase"/>
</dbReference>
<keyword evidence="1" id="KW-0547">Nucleotide-binding</keyword>